<dbReference type="InterPro" id="IPR012341">
    <property type="entry name" value="6hp_glycosidase-like_sf"/>
</dbReference>
<dbReference type="EMBL" id="CP123735">
    <property type="protein sequence ID" value="WGO85717.1"/>
    <property type="molecule type" value="Genomic_DNA"/>
</dbReference>
<sequence length="760" mass="87688">MTSLINNKTLLNLQNKIFTTDLLPDNIIQSSLFDITRDKKHYFLQFNLSDKKLPHQGFKIHVSCTEENFQSILNTIYNFCIQHKVSFKYISNLENLLNNLSGKSSIWSSGKFITIYPESLSSFKEIITQLYSLKAFQLKKGITISSDRRYKDSNILFYRYGIISGPDVNIYNPNSHTIEYRDYTQTTYKLPSWVKEPFPDNIDDKKTSKYLFKSIIPFKALNARASGSTFLAIDKRKNRKIVLKDAKPGFSEGGISVITSLKNEERNLKKLAKFNFIPNYLGSFTEDKDYFLCEQQMPGISIDAFRANGNKDFLDSNQRKNTIQIYKNVITDIISKLNELHKNNIFLGDLSSTNILIDEEKQTSSFIDISQSFNVKENKGKTLSSFRTTGFYDKNIDILPALEQDNQQLGYIIISMFCRANMFLFIDKTGEMTINFFKKYASLNQIPKIFVNVVTKLIKEPNLDLTKLQDLLSDDKYYPYTMNDDIYSINSFELSLQKNIYLSQLNHLNFVEEKLTSIDSNTDFIFSDKLQFVVKNIIRNNKVTFEEDIQNKLIDSVKLLNHLLVNNLTDPQIKQLSIQNIFALLLCSIIQAKPQHKEDIKALIHAVNISYQYSSPTEGIFYKTTLLSNRLSPYLSDGTAGMLMILLKFKKKFQDSTYDNEIYKLSDTLGKHYMPQNASLMHGLSGILLGLMNYTKVFHNNGFTDFIKENIQTLPYYAFHFNNQSIIVNPSFQTLDINFENGNKGIIYVIDLAKKMKIIS</sequence>
<dbReference type="Pfam" id="PF00069">
    <property type="entry name" value="Pkinase"/>
    <property type="match status" value="1"/>
</dbReference>
<dbReference type="Proteomes" id="UP000181860">
    <property type="component" value="Unassembled WGS sequence"/>
</dbReference>
<evidence type="ECO:0000313" key="2">
    <source>
        <dbReference type="EMBL" id="SDA68278.1"/>
    </source>
</evidence>
<dbReference type="EMBL" id="FMXC01000040">
    <property type="protein sequence ID" value="SDA68278.1"/>
    <property type="molecule type" value="Genomic_DNA"/>
</dbReference>
<keyword evidence="2" id="KW-0808">Transferase</keyword>
<dbReference type="SUPFAM" id="SSF56112">
    <property type="entry name" value="Protein kinase-like (PK-like)"/>
    <property type="match status" value="1"/>
</dbReference>
<reference evidence="2 4" key="1">
    <citation type="submission" date="2016-10" db="EMBL/GenBank/DDBJ databases">
        <authorList>
            <person name="Varghese N."/>
            <person name="Submissions S."/>
        </authorList>
    </citation>
    <scope>NUCLEOTIDE SEQUENCE [LARGE SCALE GENOMIC DNA]</scope>
    <source>
        <strain evidence="2 4">ATCC 43761</strain>
    </source>
</reference>
<evidence type="ECO:0000313" key="3">
    <source>
        <dbReference type="EMBL" id="WGO85717.1"/>
    </source>
</evidence>
<dbReference type="GO" id="GO:0005524">
    <property type="term" value="F:ATP binding"/>
    <property type="evidence" value="ECO:0007669"/>
    <property type="project" value="InterPro"/>
</dbReference>
<feature type="domain" description="Protein kinase" evidence="1">
    <location>
        <begin position="215"/>
        <end position="481"/>
    </location>
</feature>
<dbReference type="GO" id="GO:0004674">
    <property type="term" value="F:protein serine/threonine kinase activity"/>
    <property type="evidence" value="ECO:0007669"/>
    <property type="project" value="UniProtKB-KW"/>
</dbReference>
<evidence type="ECO:0000313" key="5">
    <source>
        <dbReference type="Proteomes" id="UP001242513"/>
    </source>
</evidence>
<dbReference type="Pfam" id="PF05147">
    <property type="entry name" value="LANC_like"/>
    <property type="match status" value="1"/>
</dbReference>
<organism evidence="3 5">
    <name type="scientific">Lactobacillus kefiranofaciens</name>
    <dbReference type="NCBI Taxonomy" id="267818"/>
    <lineage>
        <taxon>Bacteria</taxon>
        <taxon>Bacillati</taxon>
        <taxon>Bacillota</taxon>
        <taxon>Bacilli</taxon>
        <taxon>Lactobacillales</taxon>
        <taxon>Lactobacillaceae</taxon>
        <taxon>Lactobacillus</taxon>
    </lineage>
</organism>
<evidence type="ECO:0000259" key="1">
    <source>
        <dbReference type="PROSITE" id="PS50011"/>
    </source>
</evidence>
<keyword evidence="2" id="KW-0723">Serine/threonine-protein kinase</keyword>
<reference evidence="3" key="3">
    <citation type="submission" date="2023-04" db="EMBL/GenBank/DDBJ databases">
        <authorList>
            <person name="Wang Y."/>
        </authorList>
    </citation>
    <scope>NUCLEOTIDE SEQUENCE</scope>
    <source>
        <strain evidence="3">ZW18</strain>
    </source>
</reference>
<dbReference type="SUPFAM" id="SSF158745">
    <property type="entry name" value="LanC-like"/>
    <property type="match status" value="1"/>
</dbReference>
<dbReference type="RefSeq" id="WP_013854581.1">
    <property type="nucleotide sequence ID" value="NZ_CP123735.1"/>
</dbReference>
<dbReference type="InterPro" id="IPR057929">
    <property type="entry name" value="RamC_N"/>
</dbReference>
<dbReference type="Pfam" id="PF25816">
    <property type="entry name" value="RamC_N"/>
    <property type="match status" value="1"/>
</dbReference>
<dbReference type="Proteomes" id="UP001242513">
    <property type="component" value="Chromosome"/>
</dbReference>
<dbReference type="GO" id="GO:0031179">
    <property type="term" value="P:peptide modification"/>
    <property type="evidence" value="ECO:0007669"/>
    <property type="project" value="InterPro"/>
</dbReference>
<dbReference type="GO" id="GO:0005975">
    <property type="term" value="P:carbohydrate metabolic process"/>
    <property type="evidence" value="ECO:0007669"/>
    <property type="project" value="InterPro"/>
</dbReference>
<reference evidence="3" key="2">
    <citation type="journal article" date="2022" name="Food Funct.">
        <title>Lactobacillus kefiranofaciens ZW18 from Kefir enhances the anti-tumor effect of anti-programmed cell death 1 (PD-1) immunotherapy by modulating the gut microbiota.</title>
        <authorList>
            <person name="Zhao J."/>
            <person name="Wang Y."/>
            <person name="Wang J."/>
            <person name="Lv M."/>
            <person name="Zhou C."/>
            <person name="Jia L."/>
            <person name="Geng W."/>
        </authorList>
    </citation>
    <scope>NUCLEOTIDE SEQUENCE</scope>
    <source>
        <strain evidence="3">ZW18</strain>
    </source>
</reference>
<accession>A0AAX3UDH7</accession>
<keyword evidence="4" id="KW-1185">Reference proteome</keyword>
<dbReference type="InterPro" id="IPR011009">
    <property type="entry name" value="Kinase-like_dom_sf"/>
</dbReference>
<dbReference type="Gene3D" id="1.50.10.10">
    <property type="match status" value="1"/>
</dbReference>
<dbReference type="InterPro" id="IPR000719">
    <property type="entry name" value="Prot_kinase_dom"/>
</dbReference>
<dbReference type="Gene3D" id="1.10.510.10">
    <property type="entry name" value="Transferase(Phosphotransferase) domain 1"/>
    <property type="match status" value="1"/>
</dbReference>
<dbReference type="PROSITE" id="PS50011">
    <property type="entry name" value="PROTEIN_KINASE_DOM"/>
    <property type="match status" value="1"/>
</dbReference>
<proteinExistence type="predicted"/>
<name>A0AAX3UDH7_9LACO</name>
<dbReference type="InterPro" id="IPR007822">
    <property type="entry name" value="LANC-like"/>
</dbReference>
<protein>
    <submittedName>
        <fullName evidence="3">Lanthionine synthetase LanC family protein</fullName>
    </submittedName>
    <submittedName>
        <fullName evidence="2">Serine/threonine protein kinase</fullName>
    </submittedName>
</protein>
<gene>
    <name evidence="3" type="ORF">QEJ78_10470</name>
    <name evidence="2" type="ORF">SAMN02983011_02130</name>
</gene>
<keyword evidence="2" id="KW-0418">Kinase</keyword>
<dbReference type="SMART" id="SM00220">
    <property type="entry name" value="S_TKc"/>
    <property type="match status" value="1"/>
</dbReference>
<dbReference type="AlphaFoldDB" id="A0AAX3UDH7"/>
<evidence type="ECO:0000313" key="4">
    <source>
        <dbReference type="Proteomes" id="UP000181860"/>
    </source>
</evidence>